<name>A0A1X2H1U5_SYNRA</name>
<dbReference type="AlphaFoldDB" id="A0A1X2H1U5"/>
<sequence length="79" mass="8866">MFVKSTFLPRSAPATCELCGSWLPQHQSSCPRNGVHPSQWKAADVDGIIDLRALDCFDCHDEEDDDCIHDNKDPATLFF</sequence>
<gene>
    <name evidence="1" type="ORF">BCR43DRAFT_446494</name>
</gene>
<keyword evidence="2" id="KW-1185">Reference proteome</keyword>
<organism evidence="1 2">
    <name type="scientific">Syncephalastrum racemosum</name>
    <name type="common">Filamentous fungus</name>
    <dbReference type="NCBI Taxonomy" id="13706"/>
    <lineage>
        <taxon>Eukaryota</taxon>
        <taxon>Fungi</taxon>
        <taxon>Fungi incertae sedis</taxon>
        <taxon>Mucoromycota</taxon>
        <taxon>Mucoromycotina</taxon>
        <taxon>Mucoromycetes</taxon>
        <taxon>Mucorales</taxon>
        <taxon>Syncephalastraceae</taxon>
        <taxon>Syncephalastrum</taxon>
    </lineage>
</organism>
<protein>
    <submittedName>
        <fullName evidence="1">Uncharacterized protein</fullName>
    </submittedName>
</protein>
<dbReference type="Proteomes" id="UP000242180">
    <property type="component" value="Unassembled WGS sequence"/>
</dbReference>
<dbReference type="EMBL" id="MCGN01000011">
    <property type="protein sequence ID" value="ORY91397.1"/>
    <property type="molecule type" value="Genomic_DNA"/>
</dbReference>
<dbReference type="InParanoid" id="A0A1X2H1U5"/>
<evidence type="ECO:0000313" key="2">
    <source>
        <dbReference type="Proteomes" id="UP000242180"/>
    </source>
</evidence>
<accession>A0A1X2H1U5</accession>
<comment type="caution">
    <text evidence="1">The sequence shown here is derived from an EMBL/GenBank/DDBJ whole genome shotgun (WGS) entry which is preliminary data.</text>
</comment>
<proteinExistence type="predicted"/>
<dbReference type="OrthoDB" id="2224642at2759"/>
<evidence type="ECO:0000313" key="1">
    <source>
        <dbReference type="EMBL" id="ORY91397.1"/>
    </source>
</evidence>
<reference evidence="1 2" key="1">
    <citation type="submission" date="2016-07" db="EMBL/GenBank/DDBJ databases">
        <title>Pervasive Adenine N6-methylation of Active Genes in Fungi.</title>
        <authorList>
            <consortium name="DOE Joint Genome Institute"/>
            <person name="Mondo S.J."/>
            <person name="Dannebaum R.O."/>
            <person name="Kuo R.C."/>
            <person name="Labutti K."/>
            <person name="Haridas S."/>
            <person name="Kuo A."/>
            <person name="Salamov A."/>
            <person name="Ahrendt S.R."/>
            <person name="Lipzen A."/>
            <person name="Sullivan W."/>
            <person name="Andreopoulos W.B."/>
            <person name="Clum A."/>
            <person name="Lindquist E."/>
            <person name="Daum C."/>
            <person name="Ramamoorthy G.K."/>
            <person name="Gryganskyi A."/>
            <person name="Culley D."/>
            <person name="Magnuson J.K."/>
            <person name="James T.Y."/>
            <person name="O'Malley M.A."/>
            <person name="Stajich J.E."/>
            <person name="Spatafora J.W."/>
            <person name="Visel A."/>
            <person name="Grigoriev I.V."/>
        </authorList>
    </citation>
    <scope>NUCLEOTIDE SEQUENCE [LARGE SCALE GENOMIC DNA]</scope>
    <source>
        <strain evidence="1 2">NRRL 2496</strain>
    </source>
</reference>